<feature type="transmembrane region" description="Helical" evidence="1">
    <location>
        <begin position="98"/>
        <end position="118"/>
    </location>
</feature>
<keyword evidence="1" id="KW-0472">Membrane</keyword>
<feature type="transmembrane region" description="Helical" evidence="1">
    <location>
        <begin position="138"/>
        <end position="161"/>
    </location>
</feature>
<proteinExistence type="predicted"/>
<dbReference type="GeneID" id="91136307"/>
<protein>
    <submittedName>
        <fullName evidence="2">Uncharacterized protein</fullName>
    </submittedName>
</protein>
<keyword evidence="1" id="KW-1133">Transmembrane helix</keyword>
<evidence type="ECO:0000313" key="2">
    <source>
        <dbReference type="EMBL" id="SDG99583.1"/>
    </source>
</evidence>
<dbReference type="Proteomes" id="UP000199705">
    <property type="component" value="Unassembled WGS sequence"/>
</dbReference>
<organism evidence="2 3">
    <name type="scientific">Mucilaginibacter gossypii</name>
    <dbReference type="NCBI Taxonomy" id="551996"/>
    <lineage>
        <taxon>Bacteria</taxon>
        <taxon>Pseudomonadati</taxon>
        <taxon>Bacteroidota</taxon>
        <taxon>Sphingobacteriia</taxon>
        <taxon>Sphingobacteriales</taxon>
        <taxon>Sphingobacteriaceae</taxon>
        <taxon>Mucilaginibacter</taxon>
    </lineage>
</organism>
<sequence length="166" mass="18897">MNNNQPNNDESLLTIKADELIQLLKKGNVDKELVKAIQQKINNAIESNSNQQKFDAFSGLDQEQSRLDMVTNLEFLLTQHQVDSRESKKYLLHERIKHIVLVAIAVTMIILGLAMIIMPAPPYFEMFTIFYFSKDDGITLMDVISVLIVLSGVYLFINALLRKINA</sequence>
<dbReference type="AlphaFoldDB" id="A0A1G7YSS5"/>
<keyword evidence="1" id="KW-0812">Transmembrane</keyword>
<accession>A0A1G7YSS5</accession>
<dbReference type="EMBL" id="FNCG01000006">
    <property type="protein sequence ID" value="SDG99583.1"/>
    <property type="molecule type" value="Genomic_DNA"/>
</dbReference>
<dbReference type="STRING" id="551996.SAMN05192573_10641"/>
<evidence type="ECO:0000256" key="1">
    <source>
        <dbReference type="SAM" id="Phobius"/>
    </source>
</evidence>
<gene>
    <name evidence="2" type="ORF">SAMN05192573_10641</name>
</gene>
<reference evidence="3" key="1">
    <citation type="submission" date="2016-10" db="EMBL/GenBank/DDBJ databases">
        <authorList>
            <person name="Varghese N."/>
            <person name="Submissions S."/>
        </authorList>
    </citation>
    <scope>NUCLEOTIDE SEQUENCE [LARGE SCALE GENOMIC DNA]</scope>
    <source>
        <strain evidence="3">Gh-67</strain>
    </source>
</reference>
<keyword evidence="3" id="KW-1185">Reference proteome</keyword>
<dbReference type="RefSeq" id="WP_091167743.1">
    <property type="nucleotide sequence ID" value="NZ_FNCG01000006.1"/>
</dbReference>
<evidence type="ECO:0000313" key="3">
    <source>
        <dbReference type="Proteomes" id="UP000199705"/>
    </source>
</evidence>
<name>A0A1G7YSS5_9SPHI</name>